<accession>A0ABU7WQR8</accession>
<sequence length="45" mass="5049">MTVPPEPLLPLFEQVMNLVRRHAPKVAIAFNTSGSDSAESAKRWR</sequence>
<evidence type="ECO:0000313" key="2">
    <source>
        <dbReference type="Proteomes" id="UP001348265"/>
    </source>
</evidence>
<protein>
    <submittedName>
        <fullName evidence="1">Uncharacterized protein</fullName>
    </submittedName>
</protein>
<proteinExistence type="predicted"/>
<comment type="caution">
    <text evidence="1">The sequence shown here is derived from an EMBL/GenBank/DDBJ whole genome shotgun (WGS) entry which is preliminary data.</text>
</comment>
<reference evidence="1 2" key="1">
    <citation type="submission" date="2023-08" db="EMBL/GenBank/DDBJ databases">
        <authorList>
            <person name="Sharma P."/>
            <person name="Verma V."/>
            <person name="Mohan M.K."/>
            <person name="Dubey A.K."/>
        </authorList>
    </citation>
    <scope>NUCLEOTIDE SEQUENCE [LARGE SCALE GENOMIC DNA]</scope>
    <source>
        <strain evidence="1 2">ADP4</strain>
    </source>
</reference>
<organism evidence="1 2">
    <name type="scientific">Streptomyces chrestomyceticus</name>
    <dbReference type="NCBI Taxonomy" id="68185"/>
    <lineage>
        <taxon>Bacteria</taxon>
        <taxon>Bacillati</taxon>
        <taxon>Actinomycetota</taxon>
        <taxon>Actinomycetes</taxon>
        <taxon>Kitasatosporales</taxon>
        <taxon>Streptomycetaceae</taxon>
        <taxon>Streptomyces</taxon>
    </lineage>
</organism>
<dbReference type="RefSeq" id="WP_331786481.1">
    <property type="nucleotide sequence ID" value="NZ_JAVFKM010000004.1"/>
</dbReference>
<dbReference type="EMBL" id="JAVFKM010000004">
    <property type="protein sequence ID" value="MEF3113860.1"/>
    <property type="molecule type" value="Genomic_DNA"/>
</dbReference>
<dbReference type="Proteomes" id="UP001348265">
    <property type="component" value="Unassembled WGS sequence"/>
</dbReference>
<gene>
    <name evidence="1" type="ORF">RB636_11745</name>
</gene>
<keyword evidence="2" id="KW-1185">Reference proteome</keyword>
<evidence type="ECO:0000313" key="1">
    <source>
        <dbReference type="EMBL" id="MEF3113860.1"/>
    </source>
</evidence>
<name>A0ABU7WQR8_9ACTN</name>